<geneLocation type="plasmid" evidence="2 3">
    <name>pAb134-03</name>
</geneLocation>
<dbReference type="Proteomes" id="UP000680706">
    <property type="component" value="Plasmid pAb134-03"/>
</dbReference>
<gene>
    <name evidence="2" type="ORF">KGB56_25955</name>
</gene>
<dbReference type="RefSeq" id="WP_075701476.1">
    <property type="nucleotide sequence ID" value="NZ_CP074129.1"/>
</dbReference>
<feature type="domain" description="DUF4123" evidence="1">
    <location>
        <begin position="23"/>
        <end position="144"/>
    </location>
</feature>
<protein>
    <submittedName>
        <fullName evidence="2">DUF4123 domain-containing protein</fullName>
    </submittedName>
</protein>
<dbReference type="InterPro" id="IPR025391">
    <property type="entry name" value="DUF4123"/>
</dbReference>
<evidence type="ECO:0000259" key="1">
    <source>
        <dbReference type="Pfam" id="PF13503"/>
    </source>
</evidence>
<sequence length="330" mass="38220">MVSLTERFKAICAQAATIDAKPYLVLDASWQEDLASEIRATGENGWEPLMGSPAEDKQDAHARTPLLVDLTIHPAVLSQWLEEGFPEKLGIIVFSTAAIEELRTSLKRFLSVITPESGKPVYLRFYDARVLYCFLRHGFPEQWQDFFKNIDLIAAPYDYTSSFAVYRLRGEQLQLGIETEDGLDYHWHKHENQDRAVENYRATFPFREIEQRQYDDMMHCAQVSFYHEIEQFLRKAFPKETSGVLRKDLIEFIGAQEKVAINEGFNGENCALYWVLMTMICGTKFYEEEYMGRYLSIPWFSHEKRLLDILAAANGYAENPHIQELTIEVS</sequence>
<keyword evidence="2" id="KW-0614">Plasmid</keyword>
<keyword evidence="3" id="KW-1185">Reference proteome</keyword>
<name>A0ABX8AVH3_9HYPH</name>
<reference evidence="2 3" key="1">
    <citation type="journal article" date="2021" name="Angew. Chem. Int. Ed. Engl.">
        <title>A novel family of nonribosomal peptides modulate collective behavior in Pseudovibrio bacteria isolated from marine sponges.</title>
        <authorList>
            <person name="Ioca L.P."/>
            <person name="Dai Y."/>
            <person name="Kunakom S."/>
            <person name="Diaz-Espinosa J."/>
            <person name="Krunic A."/>
            <person name="Crnkovic C.M."/>
            <person name="Orjala J."/>
            <person name="Sanchez L.M."/>
            <person name="Ferreira A.G."/>
            <person name="Berlinck R.G.S."/>
            <person name="Eustaquio A.S."/>
        </authorList>
    </citation>
    <scope>NUCLEOTIDE SEQUENCE [LARGE SCALE GENOMIC DNA]</scope>
    <source>
        <strain evidence="2 3">Ab134</strain>
        <plasmid evidence="2 3">pAb134-03</plasmid>
    </source>
</reference>
<proteinExistence type="predicted"/>
<evidence type="ECO:0000313" key="2">
    <source>
        <dbReference type="EMBL" id="QUS59062.1"/>
    </source>
</evidence>
<accession>A0ABX8AVH3</accession>
<organism evidence="2 3">
    <name type="scientific">Pseudovibrio brasiliensis</name>
    <dbReference type="NCBI Taxonomy" id="1898042"/>
    <lineage>
        <taxon>Bacteria</taxon>
        <taxon>Pseudomonadati</taxon>
        <taxon>Pseudomonadota</taxon>
        <taxon>Alphaproteobacteria</taxon>
        <taxon>Hyphomicrobiales</taxon>
        <taxon>Stappiaceae</taxon>
        <taxon>Pseudovibrio</taxon>
    </lineage>
</organism>
<dbReference type="EMBL" id="CP074129">
    <property type="protein sequence ID" value="QUS59062.1"/>
    <property type="molecule type" value="Genomic_DNA"/>
</dbReference>
<dbReference type="Pfam" id="PF13503">
    <property type="entry name" value="DUF4123"/>
    <property type="match status" value="1"/>
</dbReference>
<evidence type="ECO:0000313" key="3">
    <source>
        <dbReference type="Proteomes" id="UP000680706"/>
    </source>
</evidence>